<sequence length="139" mass="15859">MAAFRTLLDYLMVAPPGLPTKETNKTPNTTNDQCNWRQINSVSVWHEFTYDHIRQRYGHLLQQVLIESAPMPNSPPQPVNTEPMFAVRFTTYVQSRLRRALRAVDIGDAAQVINNFRPDIAFSELAVHSVPRQIAAQEI</sequence>
<gene>
    <name evidence="1" type="ORF">ACJ73_06741</name>
</gene>
<name>A0A1J9R1I9_9EURO</name>
<dbReference type="OrthoDB" id="4183124at2759"/>
<comment type="caution">
    <text evidence="1">The sequence shown here is derived from an EMBL/GenBank/DDBJ whole genome shotgun (WGS) entry which is preliminary data.</text>
</comment>
<organism evidence="1 2">
    <name type="scientific">Blastomyces percursus</name>
    <dbReference type="NCBI Taxonomy" id="1658174"/>
    <lineage>
        <taxon>Eukaryota</taxon>
        <taxon>Fungi</taxon>
        <taxon>Dikarya</taxon>
        <taxon>Ascomycota</taxon>
        <taxon>Pezizomycotina</taxon>
        <taxon>Eurotiomycetes</taxon>
        <taxon>Eurotiomycetidae</taxon>
        <taxon>Onygenales</taxon>
        <taxon>Ajellomycetaceae</taxon>
        <taxon>Blastomyces</taxon>
    </lineage>
</organism>
<dbReference type="STRING" id="1658174.A0A1J9R1I9"/>
<dbReference type="VEuPathDB" id="FungiDB:ACJ73_06741"/>
<keyword evidence="2" id="KW-1185">Reference proteome</keyword>
<accession>A0A1J9R1I9</accession>
<reference evidence="1 2" key="1">
    <citation type="submission" date="2015-08" db="EMBL/GenBank/DDBJ databases">
        <title>Emmonsia species relationships and genome sequence.</title>
        <authorList>
            <person name="Cuomo C.A."/>
            <person name="Schwartz I.S."/>
            <person name="Kenyon C."/>
            <person name="De Hoog G.S."/>
            <person name="Govender N.P."/>
            <person name="Botha A."/>
            <person name="Moreno L."/>
            <person name="De Vries M."/>
            <person name="Munoz J.F."/>
            <person name="Stielow J.B."/>
        </authorList>
    </citation>
    <scope>NUCLEOTIDE SEQUENCE [LARGE SCALE GENOMIC DNA]</scope>
    <source>
        <strain evidence="1 2">EI222</strain>
    </source>
</reference>
<dbReference type="Proteomes" id="UP000242791">
    <property type="component" value="Unassembled WGS sequence"/>
</dbReference>
<evidence type="ECO:0000313" key="1">
    <source>
        <dbReference type="EMBL" id="OJD21916.1"/>
    </source>
</evidence>
<protein>
    <submittedName>
        <fullName evidence="1">Uncharacterized protein</fullName>
    </submittedName>
</protein>
<evidence type="ECO:0000313" key="2">
    <source>
        <dbReference type="Proteomes" id="UP000242791"/>
    </source>
</evidence>
<dbReference type="EMBL" id="LGTZ01001237">
    <property type="protein sequence ID" value="OJD21916.1"/>
    <property type="molecule type" value="Genomic_DNA"/>
</dbReference>
<dbReference type="AlphaFoldDB" id="A0A1J9R1I9"/>
<proteinExistence type="predicted"/>